<accession>A0A0C3PV12</accession>
<dbReference type="STRING" id="745531.A0A0C3PV12"/>
<dbReference type="Gene3D" id="3.60.15.10">
    <property type="entry name" value="Ribonuclease Z/Hydroxyacylglutathione hydrolase-like"/>
    <property type="match status" value="1"/>
</dbReference>
<dbReference type="InterPro" id="IPR051682">
    <property type="entry name" value="Mito_Persulfide_Diox"/>
</dbReference>
<evidence type="ECO:0000256" key="1">
    <source>
        <dbReference type="ARBA" id="ARBA00022723"/>
    </source>
</evidence>
<dbReference type="Pfam" id="PF00753">
    <property type="entry name" value="Lactamase_B"/>
    <property type="match status" value="1"/>
</dbReference>
<dbReference type="PANTHER" id="PTHR43084:SF1">
    <property type="entry name" value="PERSULFIDE DIOXYGENASE ETHE1, MITOCHONDRIAL"/>
    <property type="match status" value="1"/>
</dbReference>
<dbReference type="AlphaFoldDB" id="A0A0C3PV12"/>
<dbReference type="GO" id="GO:0070813">
    <property type="term" value="P:hydrogen sulfide metabolic process"/>
    <property type="evidence" value="ECO:0007669"/>
    <property type="project" value="TreeGrafter"/>
</dbReference>
<keyword evidence="4" id="KW-1185">Reference proteome</keyword>
<gene>
    <name evidence="3" type="ORF">PHLGIDRAFT_458084</name>
</gene>
<dbReference type="Proteomes" id="UP000053257">
    <property type="component" value="Unassembled WGS sequence"/>
</dbReference>
<dbReference type="EMBL" id="KN840445">
    <property type="protein sequence ID" value="KIP11623.1"/>
    <property type="molecule type" value="Genomic_DNA"/>
</dbReference>
<dbReference type="GO" id="GO:0050313">
    <property type="term" value="F:sulfur dioxygenase activity"/>
    <property type="evidence" value="ECO:0007669"/>
    <property type="project" value="InterPro"/>
</dbReference>
<dbReference type="OrthoDB" id="449487at2759"/>
<dbReference type="GO" id="GO:0006749">
    <property type="term" value="P:glutathione metabolic process"/>
    <property type="evidence" value="ECO:0007669"/>
    <property type="project" value="InterPro"/>
</dbReference>
<dbReference type="HOGENOM" id="CLU_030571_6_0_1"/>
<proteinExistence type="predicted"/>
<evidence type="ECO:0000313" key="3">
    <source>
        <dbReference type="EMBL" id="KIP11623.1"/>
    </source>
</evidence>
<sequence length="376" mass="41382">MIRSMLRAAIRQPHIRLAPQLTTPARARAFSALRRRSSSSSSSSSISTCTLTRRSASTAAASLRRTMSAKDFAAATVHSDISHEPIDAQTPAIHSFFENATGTWQYILVDPATLQAVIVDPVLDYDSASGTVSTASADRLLAYIEQERLKVIHILETHAHADHLTSSQYLKKNLGGAVPIGIGARITQVQELFAPVYGFDDEALLENAFDIYFKDDEEFKLGGLTARVVHLPGHTPDHVGYVIGKAIFTGDSIFNPDVGSARADFPGGDAKDLHKSMQRLIAFPEDTLLFVGHDYPPDSARSPTTAATVSEHRQIWSDKLNDEQGWIAWRRGRDATLGTPRLLHPSLQVNIRGGRLPLPDERGRMWFKTPLRVKGW</sequence>
<dbReference type="PANTHER" id="PTHR43084">
    <property type="entry name" value="PERSULFIDE DIOXYGENASE ETHE1"/>
    <property type="match status" value="1"/>
</dbReference>
<keyword evidence="1" id="KW-0479">Metal-binding</keyword>
<organism evidence="3 4">
    <name type="scientific">Phlebiopsis gigantea (strain 11061_1 CR5-6)</name>
    <name type="common">White-rot fungus</name>
    <name type="synonym">Peniophora gigantea</name>
    <dbReference type="NCBI Taxonomy" id="745531"/>
    <lineage>
        <taxon>Eukaryota</taxon>
        <taxon>Fungi</taxon>
        <taxon>Dikarya</taxon>
        <taxon>Basidiomycota</taxon>
        <taxon>Agaricomycotina</taxon>
        <taxon>Agaricomycetes</taxon>
        <taxon>Polyporales</taxon>
        <taxon>Phanerochaetaceae</taxon>
        <taxon>Phlebiopsis</taxon>
    </lineage>
</organism>
<reference evidence="3 4" key="1">
    <citation type="journal article" date="2014" name="PLoS Genet.">
        <title>Analysis of the Phlebiopsis gigantea genome, transcriptome and secretome provides insight into its pioneer colonization strategies of wood.</title>
        <authorList>
            <person name="Hori C."/>
            <person name="Ishida T."/>
            <person name="Igarashi K."/>
            <person name="Samejima M."/>
            <person name="Suzuki H."/>
            <person name="Master E."/>
            <person name="Ferreira P."/>
            <person name="Ruiz-Duenas F.J."/>
            <person name="Held B."/>
            <person name="Canessa P."/>
            <person name="Larrondo L.F."/>
            <person name="Schmoll M."/>
            <person name="Druzhinina I.S."/>
            <person name="Kubicek C.P."/>
            <person name="Gaskell J.A."/>
            <person name="Kersten P."/>
            <person name="St John F."/>
            <person name="Glasner J."/>
            <person name="Sabat G."/>
            <person name="Splinter BonDurant S."/>
            <person name="Syed K."/>
            <person name="Yadav J."/>
            <person name="Mgbeahuruike A.C."/>
            <person name="Kovalchuk A."/>
            <person name="Asiegbu F.O."/>
            <person name="Lackner G."/>
            <person name="Hoffmeister D."/>
            <person name="Rencoret J."/>
            <person name="Gutierrez A."/>
            <person name="Sun H."/>
            <person name="Lindquist E."/>
            <person name="Barry K."/>
            <person name="Riley R."/>
            <person name="Grigoriev I.V."/>
            <person name="Henrissat B."/>
            <person name="Kues U."/>
            <person name="Berka R.M."/>
            <person name="Martinez A.T."/>
            <person name="Covert S.F."/>
            <person name="Blanchette R.A."/>
            <person name="Cullen D."/>
        </authorList>
    </citation>
    <scope>NUCLEOTIDE SEQUENCE [LARGE SCALE GENOMIC DNA]</scope>
    <source>
        <strain evidence="3 4">11061_1 CR5-6</strain>
    </source>
</reference>
<feature type="domain" description="Metallo-beta-lactamase" evidence="2">
    <location>
        <begin position="102"/>
        <end position="293"/>
    </location>
</feature>
<dbReference type="InterPro" id="IPR036866">
    <property type="entry name" value="RibonucZ/Hydroxyglut_hydro"/>
</dbReference>
<dbReference type="InterPro" id="IPR001279">
    <property type="entry name" value="Metallo-B-lactamas"/>
</dbReference>
<dbReference type="CDD" id="cd07724">
    <property type="entry name" value="POD-like_MBL-fold"/>
    <property type="match status" value="1"/>
</dbReference>
<dbReference type="SMART" id="SM00849">
    <property type="entry name" value="Lactamase_B"/>
    <property type="match status" value="1"/>
</dbReference>
<protein>
    <recommendedName>
        <fullName evidence="2">Metallo-beta-lactamase domain-containing protein</fullName>
    </recommendedName>
</protein>
<name>A0A0C3PV12_PHLG1</name>
<dbReference type="GO" id="GO:0046872">
    <property type="term" value="F:metal ion binding"/>
    <property type="evidence" value="ECO:0007669"/>
    <property type="project" value="UniProtKB-KW"/>
</dbReference>
<evidence type="ECO:0000313" key="4">
    <source>
        <dbReference type="Proteomes" id="UP000053257"/>
    </source>
</evidence>
<evidence type="ECO:0000259" key="2">
    <source>
        <dbReference type="SMART" id="SM00849"/>
    </source>
</evidence>
<dbReference type="SUPFAM" id="SSF56281">
    <property type="entry name" value="Metallo-hydrolase/oxidoreductase"/>
    <property type="match status" value="1"/>
</dbReference>
<dbReference type="InterPro" id="IPR044528">
    <property type="entry name" value="POD-like_MBL-fold"/>
</dbReference>